<evidence type="ECO:0000313" key="5">
    <source>
        <dbReference type="Proteomes" id="UP001209276"/>
    </source>
</evidence>
<comment type="function">
    <text evidence="3">Required for maturation of urease via the functional incorporation of the urease nickel metallocenter.</text>
</comment>
<reference evidence="4 5" key="1">
    <citation type="submission" date="2022-05" db="EMBL/GenBank/DDBJ databases">
        <title>Genome Sequencing of Bee-Associated Microbes.</title>
        <authorList>
            <person name="Dunlap C."/>
        </authorList>
    </citation>
    <scope>NUCLEOTIDE SEQUENCE [LARGE SCALE GENOMIC DNA]</scope>
    <source>
        <strain evidence="4 5">NRRL B-14613</strain>
    </source>
</reference>
<dbReference type="Pfam" id="PF01774">
    <property type="entry name" value="UreD"/>
    <property type="match status" value="1"/>
</dbReference>
<dbReference type="PANTHER" id="PTHR33643">
    <property type="entry name" value="UREASE ACCESSORY PROTEIN D"/>
    <property type="match status" value="1"/>
</dbReference>
<keyword evidence="3" id="KW-0996">Nickel insertion</keyword>
<comment type="caution">
    <text evidence="4">The sequence shown here is derived from an EMBL/GenBank/DDBJ whole genome shotgun (WGS) entry which is preliminary data.</text>
</comment>
<evidence type="ECO:0000256" key="2">
    <source>
        <dbReference type="ARBA" id="ARBA00023186"/>
    </source>
</evidence>
<dbReference type="Proteomes" id="UP001209276">
    <property type="component" value="Unassembled WGS sequence"/>
</dbReference>
<comment type="similarity">
    <text evidence="1 3">Belongs to the UreD family.</text>
</comment>
<dbReference type="InterPro" id="IPR002669">
    <property type="entry name" value="UreD"/>
</dbReference>
<evidence type="ECO:0000256" key="3">
    <source>
        <dbReference type="HAMAP-Rule" id="MF_01384"/>
    </source>
</evidence>
<gene>
    <name evidence="3" type="primary">ureD</name>
    <name evidence="4" type="ORF">M5W83_12345</name>
</gene>
<protein>
    <recommendedName>
        <fullName evidence="3">Urease accessory protein UreD</fullName>
    </recommendedName>
</protein>
<keyword evidence="2 3" id="KW-0143">Chaperone</keyword>
<comment type="subcellular location">
    <subcellularLocation>
        <location evidence="3">Cytoplasm</location>
    </subcellularLocation>
</comment>
<accession>A0ABT4FYZ2</accession>
<keyword evidence="5" id="KW-1185">Reference proteome</keyword>
<dbReference type="PANTHER" id="PTHR33643:SF1">
    <property type="entry name" value="UREASE ACCESSORY PROTEIN D"/>
    <property type="match status" value="1"/>
</dbReference>
<comment type="subunit">
    <text evidence="3">UreD, UreF and UreG form a complex that acts as a GTP-hydrolysis-dependent molecular chaperone, activating the urease apoprotein by helping to assemble the nickel containing metallocenter of UreC. The UreE protein probably delivers the nickel.</text>
</comment>
<dbReference type="EMBL" id="JAMDMM010000023">
    <property type="protein sequence ID" value="MCY9607933.1"/>
    <property type="molecule type" value="Genomic_DNA"/>
</dbReference>
<dbReference type="RefSeq" id="WP_244951366.1">
    <property type="nucleotide sequence ID" value="NZ_CALYRD010000001.1"/>
</dbReference>
<sequence>MKSSPGLKNMPCCPAWSKMASWTGQLELKVEHRGGRSAASRQYHQGAYKIARPIYPDGSGQVYYYVMNPGGGYVGGDRYRMELELGEGASALMTTQSSTKIYRTPKEPVFQLTRIALEAGSYLEWLPDSVIAYRDSRYRQQTEIRMDRSAALILGEIVTPGWSPDGAHFSYDEITLKTMIEMDGVPVLFDHLRLRPGEQPIRGLGRMDGYTHVGSLFVIGPLATRTFIEELAETLDLNRIGCIGMSELIIPGFGVRILGDSSQAIETLFGRIANAVRERWFGWGPISLRKY</sequence>
<dbReference type="HAMAP" id="MF_01384">
    <property type="entry name" value="UreD"/>
    <property type="match status" value="1"/>
</dbReference>
<proteinExistence type="inferred from homology"/>
<name>A0ABT4FYZ2_PANTH</name>
<evidence type="ECO:0000313" key="4">
    <source>
        <dbReference type="EMBL" id="MCY9607933.1"/>
    </source>
</evidence>
<keyword evidence="3" id="KW-0963">Cytoplasm</keyword>
<evidence type="ECO:0000256" key="1">
    <source>
        <dbReference type="ARBA" id="ARBA00007177"/>
    </source>
</evidence>
<dbReference type="GeneID" id="76999854"/>
<organism evidence="4 5">
    <name type="scientific">Paenibacillus thiaminolyticus</name>
    <name type="common">Bacillus thiaminolyticus</name>
    <dbReference type="NCBI Taxonomy" id="49283"/>
    <lineage>
        <taxon>Bacteria</taxon>
        <taxon>Bacillati</taxon>
        <taxon>Bacillota</taxon>
        <taxon>Bacilli</taxon>
        <taxon>Bacillales</taxon>
        <taxon>Paenibacillaceae</taxon>
        <taxon>Paenibacillus</taxon>
    </lineage>
</organism>